<evidence type="ECO:0000256" key="5">
    <source>
        <dbReference type="SAM" id="MobiDB-lite"/>
    </source>
</evidence>
<comment type="caution">
    <text evidence="7">The sequence shown here is derived from an EMBL/GenBank/DDBJ whole genome shotgun (WGS) entry which is preliminary data.</text>
</comment>
<gene>
    <name evidence="7" type="ORF">THAOC_05358</name>
</gene>
<dbReference type="SUPFAM" id="SSF144232">
    <property type="entry name" value="HIT/MYND zinc finger-like"/>
    <property type="match status" value="1"/>
</dbReference>
<dbReference type="SUPFAM" id="SSF57850">
    <property type="entry name" value="RING/U-box"/>
    <property type="match status" value="1"/>
</dbReference>
<evidence type="ECO:0000313" key="7">
    <source>
        <dbReference type="EMBL" id="EJK73040.1"/>
    </source>
</evidence>
<dbReference type="AlphaFoldDB" id="K0T5S8"/>
<reference evidence="7 8" key="1">
    <citation type="journal article" date="2012" name="Genome Biol.">
        <title>Genome and low-iron response of an oceanic diatom adapted to chronic iron limitation.</title>
        <authorList>
            <person name="Lommer M."/>
            <person name="Specht M."/>
            <person name="Roy A.S."/>
            <person name="Kraemer L."/>
            <person name="Andreson R."/>
            <person name="Gutowska M.A."/>
            <person name="Wolf J."/>
            <person name="Bergner S.V."/>
            <person name="Schilhabel M.B."/>
            <person name="Klostermeier U.C."/>
            <person name="Beiko R.G."/>
            <person name="Rosenstiel P."/>
            <person name="Hippler M."/>
            <person name="Laroche J."/>
        </authorList>
    </citation>
    <scope>NUCLEOTIDE SEQUENCE [LARGE SCALE GENOMIC DNA]</scope>
    <source>
        <strain evidence="7 8">CCMP1005</strain>
    </source>
</reference>
<dbReference type="PANTHER" id="PTHR45011">
    <property type="entry name" value="DAP3-BINDING CELL DEATH ENHANCER 1"/>
    <property type="match status" value="1"/>
</dbReference>
<dbReference type="EMBL" id="AGNL01004922">
    <property type="protein sequence ID" value="EJK73040.1"/>
    <property type="molecule type" value="Genomic_DNA"/>
</dbReference>
<accession>K0T5S8</accession>
<proteinExistence type="predicted"/>
<dbReference type="Gene3D" id="1.25.40.10">
    <property type="entry name" value="Tetratricopeptide repeat domain"/>
    <property type="match status" value="1"/>
</dbReference>
<dbReference type="PROSITE" id="PS50865">
    <property type="entry name" value="ZF_MYND_2"/>
    <property type="match status" value="1"/>
</dbReference>
<dbReference type="SMART" id="SM00671">
    <property type="entry name" value="SEL1"/>
    <property type="match status" value="3"/>
</dbReference>
<evidence type="ECO:0000313" key="8">
    <source>
        <dbReference type="Proteomes" id="UP000266841"/>
    </source>
</evidence>
<dbReference type="InterPro" id="IPR002893">
    <property type="entry name" value="Znf_MYND"/>
</dbReference>
<dbReference type="SUPFAM" id="SSF81901">
    <property type="entry name" value="HCP-like"/>
    <property type="match status" value="1"/>
</dbReference>
<keyword evidence="8" id="KW-1185">Reference proteome</keyword>
<evidence type="ECO:0000256" key="3">
    <source>
        <dbReference type="ARBA" id="ARBA00022833"/>
    </source>
</evidence>
<name>K0T5S8_THAOC</name>
<dbReference type="OrthoDB" id="193263at2759"/>
<dbReference type="InterPro" id="IPR006597">
    <property type="entry name" value="Sel1-like"/>
</dbReference>
<dbReference type="Proteomes" id="UP000266841">
    <property type="component" value="Unassembled WGS sequence"/>
</dbReference>
<feature type="domain" description="MYND-type" evidence="6">
    <location>
        <begin position="294"/>
        <end position="335"/>
    </location>
</feature>
<dbReference type="Pfam" id="PF08238">
    <property type="entry name" value="Sel1"/>
    <property type="match status" value="3"/>
</dbReference>
<dbReference type="PANTHER" id="PTHR45011:SF1">
    <property type="entry name" value="DAP3-BINDING CELL DEATH ENHANCER 1"/>
    <property type="match status" value="1"/>
</dbReference>
<protein>
    <recommendedName>
        <fullName evidence="6">MYND-type domain-containing protein</fullName>
    </recommendedName>
</protein>
<dbReference type="Pfam" id="PF01753">
    <property type="entry name" value="zf-MYND"/>
    <property type="match status" value="1"/>
</dbReference>
<keyword evidence="2 4" id="KW-0863">Zinc-finger</keyword>
<dbReference type="Gene3D" id="6.10.140.2220">
    <property type="match status" value="1"/>
</dbReference>
<evidence type="ECO:0000256" key="4">
    <source>
        <dbReference type="PROSITE-ProRule" id="PRU00134"/>
    </source>
</evidence>
<dbReference type="eggNOG" id="KOG1550">
    <property type="taxonomic scope" value="Eukaryota"/>
</dbReference>
<dbReference type="GO" id="GO:0008270">
    <property type="term" value="F:zinc ion binding"/>
    <property type="evidence" value="ECO:0007669"/>
    <property type="project" value="UniProtKB-KW"/>
</dbReference>
<sequence>MSCQRSSPDILKLGDVGHREERSVVLLPVPPSSMAETFSLQPPSSFSRRERGGELTPPGTFFVSRSELVVSYGACGETSPSAAREKSFRSPSGNFSLPRRTRGLPYFVISQSTARGLVIAVSPFPVRAWRKACRAYRRNADAVRRLAWCPLTAPATPSARDKARRMKAGLHSLRVAGAGVLAKSEKEKTGAVRGRGHCQSAPPSPDRSEAGRRTPGYQVKLRSKALGRSETRKSTRYPHPQAERCPRWYRNSGRYVVRATLSYQSNAFFAHQQSQAFYLTMSCVPVVDDCDEVCANCGKCGSDIIKLKNCTACRLVKYCGVDCQRAHRKQHKKACKQRATELKDKQLYSQGQERQEGDFCSICTLPIPFRIEDHSVFEVCCMKRICIGCDYAAQKRGMLDCPFCRTPMPDNDADVLAMIQARVTKKDPVAINHLGHKYFFGRLGLQKDMQRAVELFTEAAELGSIEALFNLGVSYDRGMGVEQDKAKAVEFYEKAAMQGHVMSRYNLGILEAEKGNYDRAVKHLLISAKMGHENSIKAIKDMFVAGGAAKEQYTEALKGYQDALEEMKSHDRDEAKRLGY</sequence>
<organism evidence="7 8">
    <name type="scientific">Thalassiosira oceanica</name>
    <name type="common">Marine diatom</name>
    <dbReference type="NCBI Taxonomy" id="159749"/>
    <lineage>
        <taxon>Eukaryota</taxon>
        <taxon>Sar</taxon>
        <taxon>Stramenopiles</taxon>
        <taxon>Ochrophyta</taxon>
        <taxon>Bacillariophyta</taxon>
        <taxon>Coscinodiscophyceae</taxon>
        <taxon>Thalassiosirophycidae</taxon>
        <taxon>Thalassiosirales</taxon>
        <taxon>Thalassiosiraceae</taxon>
        <taxon>Thalassiosira</taxon>
    </lineage>
</organism>
<dbReference type="InterPro" id="IPR052748">
    <property type="entry name" value="ISR_Activator"/>
</dbReference>
<dbReference type="InterPro" id="IPR011990">
    <property type="entry name" value="TPR-like_helical_dom_sf"/>
</dbReference>
<evidence type="ECO:0000259" key="6">
    <source>
        <dbReference type="PROSITE" id="PS50865"/>
    </source>
</evidence>
<keyword evidence="3" id="KW-0862">Zinc</keyword>
<keyword evidence="1" id="KW-0479">Metal-binding</keyword>
<evidence type="ECO:0000256" key="1">
    <source>
        <dbReference type="ARBA" id="ARBA00022723"/>
    </source>
</evidence>
<evidence type="ECO:0000256" key="2">
    <source>
        <dbReference type="ARBA" id="ARBA00022771"/>
    </source>
</evidence>
<feature type="region of interest" description="Disordered" evidence="5">
    <location>
        <begin position="184"/>
        <end position="239"/>
    </location>
</feature>